<dbReference type="Gene3D" id="6.10.160.10">
    <property type="match status" value="1"/>
</dbReference>
<evidence type="ECO:0000256" key="1">
    <source>
        <dbReference type="ARBA" id="ARBA00007698"/>
    </source>
</evidence>
<dbReference type="InterPro" id="IPR005813">
    <property type="entry name" value="Ribosomal_bL20"/>
</dbReference>
<dbReference type="STRING" id="1890364.A0A2P6NED9"/>
<evidence type="ECO:0000256" key="2">
    <source>
        <dbReference type="ARBA" id="ARBA00022980"/>
    </source>
</evidence>
<dbReference type="PRINTS" id="PR00062">
    <property type="entry name" value="RIBOSOMALL20"/>
</dbReference>
<keyword evidence="7" id="KW-1185">Reference proteome</keyword>
<dbReference type="Pfam" id="PF00453">
    <property type="entry name" value="Ribosomal_L20"/>
    <property type="match status" value="1"/>
</dbReference>
<evidence type="ECO:0000256" key="4">
    <source>
        <dbReference type="RuleBase" id="RU000561"/>
    </source>
</evidence>
<evidence type="ECO:0000313" key="7">
    <source>
        <dbReference type="Proteomes" id="UP000241769"/>
    </source>
</evidence>
<reference evidence="6 7" key="1">
    <citation type="journal article" date="2018" name="Genome Biol. Evol.">
        <title>Multiple Roots of Fruiting Body Formation in Amoebozoa.</title>
        <authorList>
            <person name="Hillmann F."/>
            <person name="Forbes G."/>
            <person name="Novohradska S."/>
            <person name="Ferling I."/>
            <person name="Riege K."/>
            <person name="Groth M."/>
            <person name="Westermann M."/>
            <person name="Marz M."/>
            <person name="Spaller T."/>
            <person name="Winckler T."/>
            <person name="Schaap P."/>
            <person name="Glockner G."/>
        </authorList>
    </citation>
    <scope>NUCLEOTIDE SEQUENCE [LARGE SCALE GENOMIC DNA]</scope>
    <source>
        <strain evidence="6 7">Jena</strain>
    </source>
</reference>
<comment type="similarity">
    <text evidence="1 4">Belongs to the bacterial ribosomal protein bL20 family.</text>
</comment>
<evidence type="ECO:0000256" key="3">
    <source>
        <dbReference type="ARBA" id="ARBA00023274"/>
    </source>
</evidence>
<gene>
    <name evidence="6" type="ORF">PROFUN_10367</name>
</gene>
<dbReference type="GO" id="GO:1990904">
    <property type="term" value="C:ribonucleoprotein complex"/>
    <property type="evidence" value="ECO:0007669"/>
    <property type="project" value="UniProtKB-KW"/>
</dbReference>
<comment type="caution">
    <text evidence="6">The sequence shown here is derived from an EMBL/GenBank/DDBJ whole genome shotgun (WGS) entry which is preliminary data.</text>
</comment>
<accession>A0A2P6NED9</accession>
<dbReference type="EMBL" id="MDYQ01000106">
    <property type="protein sequence ID" value="PRP82295.1"/>
    <property type="molecule type" value="Genomic_DNA"/>
</dbReference>
<dbReference type="FunCoup" id="A0A2P6NED9">
    <property type="interactions" value="131"/>
</dbReference>
<evidence type="ECO:0000313" key="6">
    <source>
        <dbReference type="EMBL" id="PRP82295.1"/>
    </source>
</evidence>
<dbReference type="GO" id="GO:0003735">
    <property type="term" value="F:structural constituent of ribosome"/>
    <property type="evidence" value="ECO:0007669"/>
    <property type="project" value="InterPro"/>
</dbReference>
<dbReference type="Proteomes" id="UP000241769">
    <property type="component" value="Unassembled WGS sequence"/>
</dbReference>
<dbReference type="SUPFAM" id="SSF74731">
    <property type="entry name" value="Ribosomal protein L20"/>
    <property type="match status" value="1"/>
</dbReference>
<proteinExistence type="inferred from homology"/>
<sequence>MGGMGRQKLFEFAKGYQGRGKNVYSVARSRVNHALLNQYKTRKEFKRDQRMLWVQNINAGVFKTFALVLMGELMSGLAPAHIELNRKILSELATFEPYSFKAVVEELQKHATNIHKPSTKKFFYPTPEKPLQQTETLFYKQGESEPMVPTRSYKEEDYKLD</sequence>
<dbReference type="NCBIfam" id="TIGR01032">
    <property type="entry name" value="rplT_bact"/>
    <property type="match status" value="1"/>
</dbReference>
<keyword evidence="2 4" id="KW-0689">Ribosomal protein</keyword>
<dbReference type="OrthoDB" id="10251781at2759"/>
<dbReference type="GO" id="GO:0005840">
    <property type="term" value="C:ribosome"/>
    <property type="evidence" value="ECO:0007669"/>
    <property type="project" value="UniProtKB-KW"/>
</dbReference>
<keyword evidence="3 4" id="KW-0687">Ribonucleoprotein</keyword>
<dbReference type="GO" id="GO:0019843">
    <property type="term" value="F:rRNA binding"/>
    <property type="evidence" value="ECO:0007669"/>
    <property type="project" value="InterPro"/>
</dbReference>
<feature type="region of interest" description="Disordered" evidence="5">
    <location>
        <begin position="140"/>
        <end position="161"/>
    </location>
</feature>
<feature type="compositionally biased region" description="Basic and acidic residues" evidence="5">
    <location>
        <begin position="152"/>
        <end position="161"/>
    </location>
</feature>
<dbReference type="InterPro" id="IPR035566">
    <property type="entry name" value="Ribosomal_protein_bL20_C"/>
</dbReference>
<dbReference type="Gene3D" id="1.10.1900.20">
    <property type="entry name" value="Ribosomal protein L20"/>
    <property type="match status" value="1"/>
</dbReference>
<organism evidence="6 7">
    <name type="scientific">Planoprotostelium fungivorum</name>
    <dbReference type="NCBI Taxonomy" id="1890364"/>
    <lineage>
        <taxon>Eukaryota</taxon>
        <taxon>Amoebozoa</taxon>
        <taxon>Evosea</taxon>
        <taxon>Variosea</taxon>
        <taxon>Cavosteliida</taxon>
        <taxon>Cavosteliaceae</taxon>
        <taxon>Planoprotostelium</taxon>
    </lineage>
</organism>
<dbReference type="GO" id="GO:0006412">
    <property type="term" value="P:translation"/>
    <property type="evidence" value="ECO:0007669"/>
    <property type="project" value="InterPro"/>
</dbReference>
<protein>
    <submittedName>
        <fullName evidence="6">Putative 50S ribosomal protein L20</fullName>
    </submittedName>
</protein>
<dbReference type="AlphaFoldDB" id="A0A2P6NED9"/>
<dbReference type="PANTHER" id="PTHR10986">
    <property type="entry name" value="39S RIBOSOMAL PROTEIN L20"/>
    <property type="match status" value="1"/>
</dbReference>
<name>A0A2P6NED9_9EUKA</name>
<dbReference type="InParanoid" id="A0A2P6NED9"/>
<dbReference type="CDD" id="cd07026">
    <property type="entry name" value="Ribosomal_L20"/>
    <property type="match status" value="1"/>
</dbReference>
<evidence type="ECO:0000256" key="5">
    <source>
        <dbReference type="SAM" id="MobiDB-lite"/>
    </source>
</evidence>